<dbReference type="PANTHER" id="PTHR43434">
    <property type="entry name" value="PHOSPHOGLYCOLATE PHOSPHATASE"/>
    <property type="match status" value="1"/>
</dbReference>
<sequence length="205" mass="23898">MAKMDASSLKSKKVIVFDLDGTIVRLTADWHSLRKALNTRYSEKYKIISHFHRMSNLLSDIVARGDEEELHHNFNIMQKYENENITKNEPIHDIIYFINNKEVFGVNPRVNLAVFSLNTRATITKSLQIAGVDNKFEYYVGREDVRAWKPNPEGLLKIREHFQVFKEDMIYFGDLKMDLVAGKKAGVESYIIDDLINFIKKVRKN</sequence>
<dbReference type="GO" id="GO:0008967">
    <property type="term" value="F:phosphoglycolate phosphatase activity"/>
    <property type="evidence" value="ECO:0007669"/>
    <property type="project" value="TreeGrafter"/>
</dbReference>
<dbReference type="EMBL" id="BART01031898">
    <property type="protein sequence ID" value="GAH17951.1"/>
    <property type="molecule type" value="Genomic_DNA"/>
</dbReference>
<dbReference type="GO" id="GO:0006281">
    <property type="term" value="P:DNA repair"/>
    <property type="evidence" value="ECO:0007669"/>
    <property type="project" value="TreeGrafter"/>
</dbReference>
<dbReference type="InterPro" id="IPR023198">
    <property type="entry name" value="PGP-like_dom2"/>
</dbReference>
<dbReference type="InterPro" id="IPR023214">
    <property type="entry name" value="HAD_sf"/>
</dbReference>
<dbReference type="SUPFAM" id="SSF56784">
    <property type="entry name" value="HAD-like"/>
    <property type="match status" value="1"/>
</dbReference>
<evidence type="ECO:0000313" key="1">
    <source>
        <dbReference type="EMBL" id="GAH17951.1"/>
    </source>
</evidence>
<dbReference type="SFLD" id="SFLDS00003">
    <property type="entry name" value="Haloacid_Dehalogenase"/>
    <property type="match status" value="1"/>
</dbReference>
<dbReference type="InterPro" id="IPR036412">
    <property type="entry name" value="HAD-like_sf"/>
</dbReference>
<gene>
    <name evidence="1" type="ORF">S01H4_55297</name>
</gene>
<organism evidence="1">
    <name type="scientific">marine sediment metagenome</name>
    <dbReference type="NCBI Taxonomy" id="412755"/>
    <lineage>
        <taxon>unclassified sequences</taxon>
        <taxon>metagenomes</taxon>
        <taxon>ecological metagenomes</taxon>
    </lineage>
</organism>
<name>X1DB22_9ZZZZ</name>
<dbReference type="InterPro" id="IPR006439">
    <property type="entry name" value="HAD-SF_hydro_IA"/>
</dbReference>
<dbReference type="AlphaFoldDB" id="X1DB22"/>
<reference evidence="1" key="1">
    <citation type="journal article" date="2014" name="Front. Microbiol.">
        <title>High frequency of phylogenetically diverse reductive dehalogenase-homologous genes in deep subseafloor sedimentary metagenomes.</title>
        <authorList>
            <person name="Kawai M."/>
            <person name="Futagami T."/>
            <person name="Toyoda A."/>
            <person name="Takaki Y."/>
            <person name="Nishi S."/>
            <person name="Hori S."/>
            <person name="Arai W."/>
            <person name="Tsubouchi T."/>
            <person name="Morono Y."/>
            <person name="Uchiyama I."/>
            <person name="Ito T."/>
            <person name="Fujiyama A."/>
            <person name="Inagaki F."/>
            <person name="Takami H."/>
        </authorList>
    </citation>
    <scope>NUCLEOTIDE SEQUENCE</scope>
    <source>
        <strain evidence="1">Expedition CK06-06</strain>
    </source>
</reference>
<proteinExistence type="predicted"/>
<dbReference type="InterPro" id="IPR041492">
    <property type="entry name" value="HAD_2"/>
</dbReference>
<dbReference type="SFLD" id="SFLDG01129">
    <property type="entry name" value="C1.5:_HAD__Beta-PGM__Phosphata"/>
    <property type="match status" value="1"/>
</dbReference>
<dbReference type="Pfam" id="PF13419">
    <property type="entry name" value="HAD_2"/>
    <property type="match status" value="1"/>
</dbReference>
<comment type="caution">
    <text evidence="1">The sequence shown here is derived from an EMBL/GenBank/DDBJ whole genome shotgun (WGS) entry which is preliminary data.</text>
</comment>
<dbReference type="NCBIfam" id="TIGR01549">
    <property type="entry name" value="HAD-SF-IA-v1"/>
    <property type="match status" value="1"/>
</dbReference>
<accession>X1DB22</accession>
<dbReference type="InterPro" id="IPR050155">
    <property type="entry name" value="HAD-like_hydrolase_sf"/>
</dbReference>
<dbReference type="PANTHER" id="PTHR43434:SF1">
    <property type="entry name" value="PHOSPHOGLYCOLATE PHOSPHATASE"/>
    <property type="match status" value="1"/>
</dbReference>
<protein>
    <recommendedName>
        <fullName evidence="2">HAD family hydrolase</fullName>
    </recommendedName>
</protein>
<dbReference type="Gene3D" id="1.10.150.240">
    <property type="entry name" value="Putative phosphatase, domain 2"/>
    <property type="match status" value="1"/>
</dbReference>
<evidence type="ECO:0008006" key="2">
    <source>
        <dbReference type="Google" id="ProtNLM"/>
    </source>
</evidence>
<dbReference type="Gene3D" id="3.40.50.1000">
    <property type="entry name" value="HAD superfamily/HAD-like"/>
    <property type="match status" value="1"/>
</dbReference>